<reference evidence="2" key="1">
    <citation type="submission" date="2022-11" db="UniProtKB">
        <authorList>
            <consortium name="WormBaseParasite"/>
        </authorList>
    </citation>
    <scope>IDENTIFICATION</scope>
</reference>
<evidence type="ECO:0000313" key="1">
    <source>
        <dbReference type="Proteomes" id="UP000887579"/>
    </source>
</evidence>
<evidence type="ECO:0000313" key="2">
    <source>
        <dbReference type="WBParaSite" id="ES5_v2.g14484.t1"/>
    </source>
</evidence>
<dbReference type="Proteomes" id="UP000887579">
    <property type="component" value="Unplaced"/>
</dbReference>
<accession>A0AC34FB73</accession>
<sequence length="130" mass="14960">MPIVMVESVDDEEDRRKIVTTKTAVSPESKTAKEKTKTKDDGEKKIEKKAVKVQPSKPSIPPPPAIPSAPPRKPLPPRQLKYRCMYGEEGCTKMDEPFDYHINETDQFKETKTPAIFNEPDTRIHYNFWD</sequence>
<name>A0AC34FB73_9BILA</name>
<proteinExistence type="predicted"/>
<protein>
    <submittedName>
        <fullName evidence="2">Uncharacterized protein</fullName>
    </submittedName>
</protein>
<dbReference type="WBParaSite" id="ES5_v2.g14484.t1">
    <property type="protein sequence ID" value="ES5_v2.g14484.t1"/>
    <property type="gene ID" value="ES5_v2.g14484"/>
</dbReference>
<organism evidence="1 2">
    <name type="scientific">Panagrolaimus sp. ES5</name>
    <dbReference type="NCBI Taxonomy" id="591445"/>
    <lineage>
        <taxon>Eukaryota</taxon>
        <taxon>Metazoa</taxon>
        <taxon>Ecdysozoa</taxon>
        <taxon>Nematoda</taxon>
        <taxon>Chromadorea</taxon>
        <taxon>Rhabditida</taxon>
        <taxon>Tylenchina</taxon>
        <taxon>Panagrolaimomorpha</taxon>
        <taxon>Panagrolaimoidea</taxon>
        <taxon>Panagrolaimidae</taxon>
        <taxon>Panagrolaimus</taxon>
    </lineage>
</organism>